<proteinExistence type="predicted"/>
<dbReference type="Proteomes" id="UP000824782">
    <property type="component" value="Unassembled WGS sequence"/>
</dbReference>
<dbReference type="EMBL" id="WNYA01000004">
    <property type="protein sequence ID" value="KAG8575136.1"/>
    <property type="molecule type" value="Genomic_DNA"/>
</dbReference>
<evidence type="ECO:0000313" key="2">
    <source>
        <dbReference type="Proteomes" id="UP000824782"/>
    </source>
</evidence>
<protein>
    <submittedName>
        <fullName evidence="1">Uncharacterized protein</fullName>
    </submittedName>
</protein>
<evidence type="ECO:0000313" key="1">
    <source>
        <dbReference type="EMBL" id="KAG8575136.1"/>
    </source>
</evidence>
<name>A0AAV7BRP3_ENGPU</name>
<sequence length="82" mass="9209">MLLPIGGALINFYGLQRISQSPIVFSTPSDFALRWRSFSLENTSITGCCTCIRLNHILVVMPDLFPVLKHTQSDLILYILTP</sequence>
<organism evidence="1 2">
    <name type="scientific">Engystomops pustulosus</name>
    <name type="common">Tungara frog</name>
    <name type="synonym">Physalaemus pustulosus</name>
    <dbReference type="NCBI Taxonomy" id="76066"/>
    <lineage>
        <taxon>Eukaryota</taxon>
        <taxon>Metazoa</taxon>
        <taxon>Chordata</taxon>
        <taxon>Craniata</taxon>
        <taxon>Vertebrata</taxon>
        <taxon>Euteleostomi</taxon>
        <taxon>Amphibia</taxon>
        <taxon>Batrachia</taxon>
        <taxon>Anura</taxon>
        <taxon>Neobatrachia</taxon>
        <taxon>Hyloidea</taxon>
        <taxon>Leptodactylidae</taxon>
        <taxon>Leiuperinae</taxon>
        <taxon>Engystomops</taxon>
    </lineage>
</organism>
<dbReference type="AlphaFoldDB" id="A0AAV7BRP3"/>
<accession>A0AAV7BRP3</accession>
<gene>
    <name evidence="1" type="ORF">GDO81_009452</name>
</gene>
<keyword evidence="2" id="KW-1185">Reference proteome</keyword>
<reference evidence="1" key="1">
    <citation type="thesis" date="2020" institute="ProQuest LLC" country="789 East Eisenhower Parkway, Ann Arbor, MI, USA">
        <title>Comparative Genomics and Chromosome Evolution.</title>
        <authorList>
            <person name="Mudd A.B."/>
        </authorList>
    </citation>
    <scope>NUCLEOTIDE SEQUENCE</scope>
    <source>
        <strain evidence="1">237g6f4</strain>
        <tissue evidence="1">Blood</tissue>
    </source>
</reference>
<comment type="caution">
    <text evidence="1">The sequence shown here is derived from an EMBL/GenBank/DDBJ whole genome shotgun (WGS) entry which is preliminary data.</text>
</comment>